<comment type="caution">
    <text evidence="2">The sequence shown here is derived from an EMBL/GenBank/DDBJ whole genome shotgun (WGS) entry which is preliminary data.</text>
</comment>
<name>A0A540WJ47_9BACT</name>
<dbReference type="OrthoDB" id="5295456at2"/>
<dbReference type="PROSITE" id="PS50995">
    <property type="entry name" value="HTH_MARR_2"/>
    <property type="match status" value="1"/>
</dbReference>
<dbReference type="EMBL" id="VIFM01000401">
    <property type="protein sequence ID" value="TQF09032.1"/>
    <property type="molecule type" value="Genomic_DNA"/>
</dbReference>
<gene>
    <name evidence="2" type="ORF">FJV41_46780</name>
</gene>
<dbReference type="InterPro" id="IPR039422">
    <property type="entry name" value="MarR/SlyA-like"/>
</dbReference>
<reference evidence="2 3" key="1">
    <citation type="submission" date="2019-06" db="EMBL/GenBank/DDBJ databases">
        <authorList>
            <person name="Livingstone P."/>
            <person name="Whitworth D."/>
        </authorList>
    </citation>
    <scope>NUCLEOTIDE SEQUENCE [LARGE SCALE GENOMIC DNA]</scope>
    <source>
        <strain evidence="2 3">AM401</strain>
    </source>
</reference>
<feature type="domain" description="HTH marR-type" evidence="1">
    <location>
        <begin position="1"/>
        <end position="131"/>
    </location>
</feature>
<dbReference type="InterPro" id="IPR036388">
    <property type="entry name" value="WH-like_DNA-bd_sf"/>
</dbReference>
<dbReference type="InterPro" id="IPR000835">
    <property type="entry name" value="HTH_MarR-typ"/>
</dbReference>
<dbReference type="AlphaFoldDB" id="A0A540WJ47"/>
<evidence type="ECO:0000313" key="3">
    <source>
        <dbReference type="Proteomes" id="UP000315369"/>
    </source>
</evidence>
<dbReference type="PANTHER" id="PTHR33164:SF43">
    <property type="entry name" value="HTH-TYPE TRANSCRIPTIONAL REPRESSOR YETL"/>
    <property type="match status" value="1"/>
</dbReference>
<dbReference type="SMART" id="SM00347">
    <property type="entry name" value="HTH_MARR"/>
    <property type="match status" value="1"/>
</dbReference>
<organism evidence="2 3">
    <name type="scientific">Myxococcus llanfairpwllgwyngyllgogerychwyrndrobwllllantysiliogogogochensis</name>
    <dbReference type="NCBI Taxonomy" id="2590453"/>
    <lineage>
        <taxon>Bacteria</taxon>
        <taxon>Pseudomonadati</taxon>
        <taxon>Myxococcota</taxon>
        <taxon>Myxococcia</taxon>
        <taxon>Myxococcales</taxon>
        <taxon>Cystobacterineae</taxon>
        <taxon>Myxococcaceae</taxon>
        <taxon>Myxococcus</taxon>
    </lineage>
</organism>
<sequence length="150" mass="16818">MTFAEHLASLRRSIRRHLTEKLGARTTRPFNQLLALKAISEGMRRQSALAERLMVDAPAASRLVDRLEEDGLVLRQAGEDRRCFRLELTAQGERELSHLLDALRELDGELGEYLPEPELSELKRLMEKLQTGLSLRSVGPDVPGTDGCGE</sequence>
<accession>A0A540WJ47</accession>
<dbReference type="Proteomes" id="UP000315369">
    <property type="component" value="Unassembled WGS sequence"/>
</dbReference>
<evidence type="ECO:0000259" key="1">
    <source>
        <dbReference type="PROSITE" id="PS50995"/>
    </source>
</evidence>
<keyword evidence="3" id="KW-1185">Reference proteome</keyword>
<dbReference type="GO" id="GO:0003700">
    <property type="term" value="F:DNA-binding transcription factor activity"/>
    <property type="evidence" value="ECO:0007669"/>
    <property type="project" value="InterPro"/>
</dbReference>
<dbReference type="PRINTS" id="PR00598">
    <property type="entry name" value="HTHMARR"/>
</dbReference>
<dbReference type="Pfam" id="PF01047">
    <property type="entry name" value="MarR"/>
    <property type="match status" value="1"/>
</dbReference>
<dbReference type="Gene3D" id="1.10.10.10">
    <property type="entry name" value="Winged helix-like DNA-binding domain superfamily/Winged helix DNA-binding domain"/>
    <property type="match status" value="1"/>
</dbReference>
<proteinExistence type="predicted"/>
<protein>
    <submittedName>
        <fullName evidence="2">MarR family transcriptional regulator</fullName>
    </submittedName>
</protein>
<dbReference type="PANTHER" id="PTHR33164">
    <property type="entry name" value="TRANSCRIPTIONAL REGULATOR, MARR FAMILY"/>
    <property type="match status" value="1"/>
</dbReference>
<dbReference type="SUPFAM" id="SSF46785">
    <property type="entry name" value="Winged helix' DNA-binding domain"/>
    <property type="match status" value="1"/>
</dbReference>
<dbReference type="GO" id="GO:0006950">
    <property type="term" value="P:response to stress"/>
    <property type="evidence" value="ECO:0007669"/>
    <property type="project" value="TreeGrafter"/>
</dbReference>
<evidence type="ECO:0000313" key="2">
    <source>
        <dbReference type="EMBL" id="TQF09032.1"/>
    </source>
</evidence>
<dbReference type="InterPro" id="IPR036390">
    <property type="entry name" value="WH_DNA-bd_sf"/>
</dbReference>